<accession>A0ABY8XYB8</accession>
<sequence length="45" mass="4628">MLAAMAAVAEDTSMQVIVATTHGPMLTALLPPGNTLVATGDNFVW</sequence>
<evidence type="ECO:0000313" key="1">
    <source>
        <dbReference type="EMBL" id="WIV60744.1"/>
    </source>
</evidence>
<organism evidence="1 2">
    <name type="scientific">Amycolatopsis nalaikhensis</name>
    <dbReference type="NCBI Taxonomy" id="715472"/>
    <lineage>
        <taxon>Bacteria</taxon>
        <taxon>Bacillati</taxon>
        <taxon>Actinomycetota</taxon>
        <taxon>Actinomycetes</taxon>
        <taxon>Pseudonocardiales</taxon>
        <taxon>Pseudonocardiaceae</taxon>
        <taxon>Amycolatopsis</taxon>
    </lineage>
</organism>
<dbReference type="Proteomes" id="UP001227101">
    <property type="component" value="Chromosome"/>
</dbReference>
<reference evidence="1 2" key="1">
    <citation type="submission" date="2023-06" db="EMBL/GenBank/DDBJ databases">
        <authorList>
            <person name="Oyuntsetseg B."/>
            <person name="Kim S.B."/>
        </authorList>
    </citation>
    <scope>NUCLEOTIDE SEQUENCE [LARGE SCALE GENOMIC DNA]</scope>
    <source>
        <strain evidence="1 2">2-2</strain>
    </source>
</reference>
<proteinExistence type="predicted"/>
<evidence type="ECO:0000313" key="2">
    <source>
        <dbReference type="Proteomes" id="UP001227101"/>
    </source>
</evidence>
<name>A0ABY8XYB8_9PSEU</name>
<keyword evidence="2" id="KW-1185">Reference proteome</keyword>
<dbReference type="EMBL" id="CP127173">
    <property type="protein sequence ID" value="WIV60744.1"/>
    <property type="molecule type" value="Genomic_DNA"/>
</dbReference>
<dbReference type="RefSeq" id="WP_285458353.1">
    <property type="nucleotide sequence ID" value="NZ_CP127173.1"/>
</dbReference>
<protein>
    <submittedName>
        <fullName evidence="1">Uncharacterized protein</fullName>
    </submittedName>
</protein>
<gene>
    <name evidence="1" type="ORF">QP939_20080</name>
</gene>